<accession>A0ABT0HRE9</accession>
<evidence type="ECO:0000313" key="2">
    <source>
        <dbReference type="EMBL" id="MCK8494760.1"/>
    </source>
</evidence>
<proteinExistence type="predicted"/>
<evidence type="ECO:0000256" key="1">
    <source>
        <dbReference type="SAM" id="Phobius"/>
    </source>
</evidence>
<dbReference type="RefSeq" id="WP_248479347.1">
    <property type="nucleotide sequence ID" value="NZ_JALPRF010000004.1"/>
</dbReference>
<name>A0ABT0HRE9_9BACT</name>
<dbReference type="EMBL" id="JALPRF010000004">
    <property type="protein sequence ID" value="MCK8494760.1"/>
    <property type="molecule type" value="Genomic_DNA"/>
</dbReference>
<keyword evidence="3" id="KW-1185">Reference proteome</keyword>
<keyword evidence="1" id="KW-1133">Transmembrane helix</keyword>
<dbReference type="Proteomes" id="UP001202180">
    <property type="component" value="Unassembled WGS sequence"/>
</dbReference>
<gene>
    <name evidence="2" type="ORF">M0L20_23025</name>
</gene>
<feature type="transmembrane region" description="Helical" evidence="1">
    <location>
        <begin position="6"/>
        <end position="29"/>
    </location>
</feature>
<sequence length="82" mass="9680">MKNYSLTLSVILASLLMIVGFGWIVFDYFQDMKAGRYKQEPLVWVIELGVMLGYCYLVYRLFQHRFIQVKQAKIQPAVNTRK</sequence>
<reference evidence="2 3" key="1">
    <citation type="submission" date="2022-04" db="EMBL/GenBank/DDBJ databases">
        <title>Spirosoma sp. strain RP8 genome sequencing and assembly.</title>
        <authorList>
            <person name="Jung Y."/>
        </authorList>
    </citation>
    <scope>NUCLEOTIDE SEQUENCE [LARGE SCALE GENOMIC DNA]</scope>
    <source>
        <strain evidence="2 3">RP8</strain>
    </source>
</reference>
<evidence type="ECO:0000313" key="3">
    <source>
        <dbReference type="Proteomes" id="UP001202180"/>
    </source>
</evidence>
<comment type="caution">
    <text evidence="2">The sequence shown here is derived from an EMBL/GenBank/DDBJ whole genome shotgun (WGS) entry which is preliminary data.</text>
</comment>
<feature type="transmembrane region" description="Helical" evidence="1">
    <location>
        <begin position="41"/>
        <end position="62"/>
    </location>
</feature>
<organism evidence="2 3">
    <name type="scientific">Spirosoma liriopis</name>
    <dbReference type="NCBI Taxonomy" id="2937440"/>
    <lineage>
        <taxon>Bacteria</taxon>
        <taxon>Pseudomonadati</taxon>
        <taxon>Bacteroidota</taxon>
        <taxon>Cytophagia</taxon>
        <taxon>Cytophagales</taxon>
        <taxon>Cytophagaceae</taxon>
        <taxon>Spirosoma</taxon>
    </lineage>
</organism>
<keyword evidence="1" id="KW-0472">Membrane</keyword>
<keyword evidence="1" id="KW-0812">Transmembrane</keyword>
<protein>
    <submittedName>
        <fullName evidence="2">Uncharacterized protein</fullName>
    </submittedName>
</protein>